<dbReference type="Proteomes" id="UP001474120">
    <property type="component" value="Unassembled WGS sequence"/>
</dbReference>
<dbReference type="EC" id="1.-.-.-" evidence="2"/>
<dbReference type="Pfam" id="PF01494">
    <property type="entry name" value="FAD_binding_3"/>
    <property type="match status" value="1"/>
</dbReference>
<gene>
    <name evidence="2" type="ORF">AABB81_00915</name>
</gene>
<feature type="domain" description="FAD-binding" evidence="1">
    <location>
        <begin position="5"/>
        <end position="303"/>
    </location>
</feature>
<keyword evidence="2" id="KW-0378">Hydrolase</keyword>
<sequence>MSLKQVIVVGGGLAGLTSALHLSQVGVGVSLIEKHDYPRHKVCGEYLSNEVLPYLKGLGLDPFELGAKTIDHFELSSVKGKAIRAKLPLGGFSLSRYTLDHELLKRAQLLGVELIKDTVTDIKFENDRFLVKLKDNGIKESTFVIGAFGKRSNLDQKLQRKFLNSKAPYLAVKAHYSGDYPENLVGLHHFYGGYCGVSNVEHNTLNICYITEYSEFKKFRNIEDFQNQVLSKNKILKSIFNDAKMDFEKPLTISQISFDSKPLIDNHMIMCGDSAGMIHPLCGNGMSMAIQGAKLASELIEQYFQGGLSRVQLERNYKKLWNHSFRLRLQTGRGLARLFRMKSVALYAMNSLKRFPGLLRHIISMTHGKFIESI</sequence>
<dbReference type="SUPFAM" id="SSF51905">
    <property type="entry name" value="FAD/NAD(P)-binding domain"/>
    <property type="match status" value="1"/>
</dbReference>
<evidence type="ECO:0000313" key="3">
    <source>
        <dbReference type="Proteomes" id="UP001474120"/>
    </source>
</evidence>
<dbReference type="InterPro" id="IPR036188">
    <property type="entry name" value="FAD/NAD-bd_sf"/>
</dbReference>
<comment type="caution">
    <text evidence="2">The sequence shown here is derived from an EMBL/GenBank/DDBJ whole genome shotgun (WGS) entry which is preliminary data.</text>
</comment>
<dbReference type="InterPro" id="IPR002938">
    <property type="entry name" value="FAD-bd"/>
</dbReference>
<proteinExistence type="predicted"/>
<dbReference type="InterPro" id="IPR050407">
    <property type="entry name" value="Geranylgeranyl_reductase"/>
</dbReference>
<dbReference type="PANTHER" id="PTHR42685">
    <property type="entry name" value="GERANYLGERANYL DIPHOSPHATE REDUCTASE"/>
    <property type="match status" value="1"/>
</dbReference>
<keyword evidence="2" id="KW-0560">Oxidoreductase</keyword>
<name>A0ABU9KYN5_9FLAO</name>
<dbReference type="GO" id="GO:0016491">
    <property type="term" value="F:oxidoreductase activity"/>
    <property type="evidence" value="ECO:0007669"/>
    <property type="project" value="UniProtKB-KW"/>
</dbReference>
<evidence type="ECO:0000313" key="2">
    <source>
        <dbReference type="EMBL" id="MEL4454437.1"/>
    </source>
</evidence>
<organism evidence="2 3">
    <name type="scientific">Lutimonas vermicola</name>
    <dbReference type="NCBI Taxonomy" id="414288"/>
    <lineage>
        <taxon>Bacteria</taxon>
        <taxon>Pseudomonadati</taxon>
        <taxon>Bacteroidota</taxon>
        <taxon>Flavobacteriia</taxon>
        <taxon>Flavobacteriales</taxon>
        <taxon>Flavobacteriaceae</taxon>
        <taxon>Lutimonas</taxon>
    </lineage>
</organism>
<dbReference type="PANTHER" id="PTHR42685:SF22">
    <property type="entry name" value="CONDITIONED MEDIUM FACTOR RECEPTOR 1"/>
    <property type="match status" value="1"/>
</dbReference>
<dbReference type="RefSeq" id="WP_342157978.1">
    <property type="nucleotide sequence ID" value="NZ_JBCDNA010000001.1"/>
</dbReference>
<dbReference type="EMBL" id="JBCDNA010000001">
    <property type="protein sequence ID" value="MEL4454437.1"/>
    <property type="molecule type" value="Genomic_DNA"/>
</dbReference>
<evidence type="ECO:0000259" key="1">
    <source>
        <dbReference type="Pfam" id="PF01494"/>
    </source>
</evidence>
<dbReference type="Gene3D" id="3.50.50.60">
    <property type="entry name" value="FAD/NAD(P)-binding domain"/>
    <property type="match status" value="1"/>
</dbReference>
<protein>
    <submittedName>
        <fullName evidence="2">NAD(P)/FAD-dependent oxidoreductase</fullName>
        <ecNumber evidence="2">1.-.-.-</ecNumber>
    </submittedName>
</protein>
<keyword evidence="3" id="KW-1185">Reference proteome</keyword>
<dbReference type="PRINTS" id="PR00420">
    <property type="entry name" value="RNGMNOXGNASE"/>
</dbReference>
<dbReference type="GO" id="GO:0016787">
    <property type="term" value="F:hydrolase activity"/>
    <property type="evidence" value="ECO:0007669"/>
    <property type="project" value="UniProtKB-KW"/>
</dbReference>
<reference evidence="2 3" key="1">
    <citation type="submission" date="2024-04" db="EMBL/GenBank/DDBJ databases">
        <title>whole genome sequencing of Lutimonas vermicola strain IMCC1616.</title>
        <authorList>
            <person name="Bae S.S."/>
        </authorList>
    </citation>
    <scope>NUCLEOTIDE SEQUENCE [LARGE SCALE GENOMIC DNA]</scope>
    <source>
        <strain evidence="2 3">IMCC1616</strain>
    </source>
</reference>
<accession>A0ABU9KYN5</accession>